<evidence type="ECO:0000313" key="5">
    <source>
        <dbReference type="Proteomes" id="UP000295181"/>
    </source>
</evidence>
<gene>
    <name evidence="4" type="ORF">C5L32_000940</name>
</gene>
<dbReference type="Proteomes" id="UP000295181">
    <property type="component" value="Unassembled WGS sequence"/>
</dbReference>
<name>A0A4R5NSS8_LENBU</name>
<keyword evidence="1" id="KW-0328">Glycosyltransferase</keyword>
<evidence type="ECO:0000256" key="1">
    <source>
        <dbReference type="ARBA" id="ARBA00022676"/>
    </source>
</evidence>
<proteinExistence type="predicted"/>
<accession>A0A4R5NSS8</accession>
<dbReference type="GeneID" id="72461264"/>
<sequence>MITHYFLTSQIDENTSAIEIAEIQRLHLFSKLKVPAKIVTRNRNRGSNRVLQQLIDNHQIINLYQYFTELPNQTEPMPKAEDVLHDFTNIPIENNLGYKDGKLRVRVNEQNGWINNIDYLDPFGFTDRRDLYDFNQRVSSEYFDDHAKLITRVFYQKDGHIVMTEYYRGGPGNQPVLTLIHLRHNGRLWQFDNQDELMGYFLDCLATDDSNATFYSDREDVAIPAFKLMTKPAKRYLILHSIFTQNAKHDGELFPYFQQAIELKDKLSGIIVSTQQEASDIQSRFPMVQTTVIPVSYLDDQLIHQSESFSDRIPGKVIAVARITPLKQLSHIIQAIILVHQHLPFVTLDTYGYENVNDFQEGNKLRQLVKTSGAESYITFKGYVHDLASVYQHADLLTLTSSYEGFAMAILEALGYGCPVLSYDINYGPAEMIQDKHNGELITAGDERELYRRLLHLLTHREILQRYGQNAPASVEKYSASHVQQMWHNFIQNQ</sequence>
<dbReference type="RefSeq" id="WP_056938686.1">
    <property type="nucleotide sequence ID" value="NZ_AZDM01000004.1"/>
</dbReference>
<evidence type="ECO:0000259" key="3">
    <source>
        <dbReference type="Pfam" id="PF00534"/>
    </source>
</evidence>
<evidence type="ECO:0000256" key="2">
    <source>
        <dbReference type="ARBA" id="ARBA00022679"/>
    </source>
</evidence>
<dbReference type="EMBL" id="PUFP01000023">
    <property type="protein sequence ID" value="TDG79830.1"/>
    <property type="molecule type" value="Genomic_DNA"/>
</dbReference>
<dbReference type="PANTHER" id="PTHR12526">
    <property type="entry name" value="GLYCOSYLTRANSFERASE"/>
    <property type="match status" value="1"/>
</dbReference>
<protein>
    <recommendedName>
        <fullName evidence="3">Glycosyl transferase family 1 domain-containing protein</fullName>
    </recommendedName>
</protein>
<comment type="caution">
    <text evidence="4">The sequence shown here is derived from an EMBL/GenBank/DDBJ whole genome shotgun (WGS) entry which is preliminary data.</text>
</comment>
<dbReference type="Pfam" id="PF00534">
    <property type="entry name" value="Glycos_transf_1"/>
    <property type="match status" value="1"/>
</dbReference>
<evidence type="ECO:0000313" key="4">
    <source>
        <dbReference type="EMBL" id="TDG79830.1"/>
    </source>
</evidence>
<organism evidence="4 5">
    <name type="scientific">Lentilactobacillus buchneri DSM 20057</name>
    <dbReference type="NCBI Taxonomy" id="1423728"/>
    <lineage>
        <taxon>Bacteria</taxon>
        <taxon>Bacillati</taxon>
        <taxon>Bacillota</taxon>
        <taxon>Bacilli</taxon>
        <taxon>Lactobacillales</taxon>
        <taxon>Lactobacillaceae</taxon>
        <taxon>Lentilactobacillus</taxon>
    </lineage>
</organism>
<reference evidence="4 5" key="1">
    <citation type="journal article" date="2019" name="Appl. Microbiol. Biotechnol.">
        <title>Uncovering carbohydrate metabolism through a genotype-phenotype association study of 56 lactic acid bacteria genomes.</title>
        <authorList>
            <person name="Buron-Moles G."/>
            <person name="Chailyan A."/>
            <person name="Dolejs I."/>
            <person name="Forster J."/>
            <person name="Miks M.H."/>
        </authorList>
    </citation>
    <scope>NUCLEOTIDE SEQUENCE [LARGE SCALE GENOMIC DNA]</scope>
    <source>
        <strain evidence="4 5">ATCC 4005</strain>
    </source>
</reference>
<dbReference type="Gene3D" id="3.40.50.2000">
    <property type="entry name" value="Glycogen Phosphorylase B"/>
    <property type="match status" value="3"/>
</dbReference>
<feature type="domain" description="Glycosyl transferase family 1" evidence="3">
    <location>
        <begin position="315"/>
        <end position="472"/>
    </location>
</feature>
<dbReference type="SUPFAM" id="SSF53756">
    <property type="entry name" value="UDP-Glycosyltransferase/glycogen phosphorylase"/>
    <property type="match status" value="1"/>
</dbReference>
<dbReference type="PANTHER" id="PTHR12526:SF629">
    <property type="entry name" value="TEICHURONIC ACID BIOSYNTHESIS GLYCOSYLTRANSFERASE TUAH-RELATED"/>
    <property type="match status" value="1"/>
</dbReference>
<dbReference type="GO" id="GO:0016757">
    <property type="term" value="F:glycosyltransferase activity"/>
    <property type="evidence" value="ECO:0007669"/>
    <property type="project" value="UniProtKB-KW"/>
</dbReference>
<keyword evidence="2" id="KW-0808">Transferase</keyword>
<dbReference type="AlphaFoldDB" id="A0A4R5NSS8"/>
<dbReference type="InterPro" id="IPR001296">
    <property type="entry name" value="Glyco_trans_1"/>
</dbReference>